<dbReference type="GeneID" id="37178155"/>
<proteinExistence type="predicted"/>
<dbReference type="RefSeq" id="XP_025527388.1">
    <property type="nucleotide sequence ID" value="XM_025674463.1"/>
</dbReference>
<organism evidence="1 2">
    <name type="scientific">Aspergillus japonicus CBS 114.51</name>
    <dbReference type="NCBI Taxonomy" id="1448312"/>
    <lineage>
        <taxon>Eukaryota</taxon>
        <taxon>Fungi</taxon>
        <taxon>Dikarya</taxon>
        <taxon>Ascomycota</taxon>
        <taxon>Pezizomycotina</taxon>
        <taxon>Eurotiomycetes</taxon>
        <taxon>Eurotiomycetidae</taxon>
        <taxon>Eurotiales</taxon>
        <taxon>Aspergillaceae</taxon>
        <taxon>Aspergillus</taxon>
        <taxon>Aspergillus subgen. Circumdati</taxon>
    </lineage>
</organism>
<reference evidence="1 2" key="1">
    <citation type="submission" date="2018-02" db="EMBL/GenBank/DDBJ databases">
        <title>The genomes of Aspergillus section Nigri reveals drivers in fungal speciation.</title>
        <authorList>
            <consortium name="DOE Joint Genome Institute"/>
            <person name="Vesth T.C."/>
            <person name="Nybo J."/>
            <person name="Theobald S."/>
            <person name="Brandl J."/>
            <person name="Frisvad J.C."/>
            <person name="Nielsen K.F."/>
            <person name="Lyhne E.K."/>
            <person name="Kogle M.E."/>
            <person name="Kuo A."/>
            <person name="Riley R."/>
            <person name="Clum A."/>
            <person name="Nolan M."/>
            <person name="Lipzen A."/>
            <person name="Salamov A."/>
            <person name="Henrissat B."/>
            <person name="Wiebenga A."/>
            <person name="De vries R.P."/>
            <person name="Grigoriev I.V."/>
            <person name="Mortensen U.H."/>
            <person name="Andersen M.R."/>
            <person name="Baker S.E."/>
        </authorList>
    </citation>
    <scope>NUCLEOTIDE SEQUENCE [LARGE SCALE GENOMIC DNA]</scope>
    <source>
        <strain evidence="1 2">CBS 114.51</strain>
    </source>
</reference>
<sequence length="236" mass="25828">MSARTLTFPKLPPRSALLPQSHPLASLLRLRPLSTAAAAAAAANPQGHNLTLKLTRPLTRPLHQNPTPRLPRLPLLQVHTQPSGRRPYTTGKSTSDIIVEELQDLYETAKDEFEIATESTDAATIYAASDREAARDALNELLAVYTLYTRDVSLLDAAGRSGVERLLGAEGADEVKIDTGLNPQGIEDAVRQEVRRRVGQRVRELKAAVEGLEVRGHEDFKYLDCGGLVGCILYYV</sequence>
<dbReference type="OrthoDB" id="273230at2759"/>
<gene>
    <name evidence="1" type="ORF">BO86DRAFT_410087</name>
</gene>
<protein>
    <submittedName>
        <fullName evidence="1">Uncharacterized protein</fullName>
    </submittedName>
</protein>
<evidence type="ECO:0000313" key="1">
    <source>
        <dbReference type="EMBL" id="RAH81494.1"/>
    </source>
</evidence>
<name>A0A8T8X0R3_ASPJA</name>
<accession>A0A8T8X0R3</accession>
<dbReference type="EMBL" id="KZ824795">
    <property type="protein sequence ID" value="RAH81494.1"/>
    <property type="molecule type" value="Genomic_DNA"/>
</dbReference>
<dbReference type="Proteomes" id="UP000249497">
    <property type="component" value="Unassembled WGS sequence"/>
</dbReference>
<keyword evidence="2" id="KW-1185">Reference proteome</keyword>
<evidence type="ECO:0000313" key="2">
    <source>
        <dbReference type="Proteomes" id="UP000249497"/>
    </source>
</evidence>
<dbReference type="AlphaFoldDB" id="A0A8T8X0R3"/>